<dbReference type="Pfam" id="PF01244">
    <property type="entry name" value="Peptidase_M19"/>
    <property type="match status" value="1"/>
</dbReference>
<comment type="subunit">
    <text evidence="1">Homodimer; disulfide-linked.</text>
</comment>
<dbReference type="EC" id="3.4.13.19" evidence="1"/>
<protein>
    <recommendedName>
        <fullName evidence="1">Dipeptidase</fullName>
        <ecNumber evidence="1">3.4.13.19</ecNumber>
    </recommendedName>
</protein>
<evidence type="ECO:0000313" key="2">
    <source>
        <dbReference type="EMBL" id="KAK7065409.1"/>
    </source>
</evidence>
<keyword evidence="3" id="KW-1185">Reference proteome</keyword>
<dbReference type="PANTHER" id="PTHR10443:SF12">
    <property type="entry name" value="DIPEPTIDASE"/>
    <property type="match status" value="1"/>
</dbReference>
<dbReference type="GO" id="GO:0070573">
    <property type="term" value="F:metallodipeptidase activity"/>
    <property type="evidence" value="ECO:0007669"/>
    <property type="project" value="InterPro"/>
</dbReference>
<organism evidence="2 3">
    <name type="scientific">Halocaridina rubra</name>
    <name type="common">Hawaiian red shrimp</name>
    <dbReference type="NCBI Taxonomy" id="373956"/>
    <lineage>
        <taxon>Eukaryota</taxon>
        <taxon>Metazoa</taxon>
        <taxon>Ecdysozoa</taxon>
        <taxon>Arthropoda</taxon>
        <taxon>Crustacea</taxon>
        <taxon>Multicrustacea</taxon>
        <taxon>Malacostraca</taxon>
        <taxon>Eumalacostraca</taxon>
        <taxon>Eucarida</taxon>
        <taxon>Decapoda</taxon>
        <taxon>Pleocyemata</taxon>
        <taxon>Caridea</taxon>
        <taxon>Atyoidea</taxon>
        <taxon>Atyidae</taxon>
        <taxon>Halocaridina</taxon>
    </lineage>
</organism>
<dbReference type="InterPro" id="IPR008257">
    <property type="entry name" value="Pept_M19"/>
</dbReference>
<comment type="subcellular location">
    <subcellularLocation>
        <location evidence="1">Membrane</location>
        <topology evidence="1">Lipid-anchor</topology>
        <topology evidence="1">GPI-anchor</topology>
    </subcellularLocation>
</comment>
<dbReference type="EMBL" id="JAXCGZ010020793">
    <property type="protein sequence ID" value="KAK7065409.1"/>
    <property type="molecule type" value="Genomic_DNA"/>
</dbReference>
<sequence length="232" mass="26011">MKTNCSTYNVKKSHYSQHYFQDVVKEMNRLGMIVDISHVAAQTMRDVLNITRAPVIFSHSDVRGLQDIPRNIPDDVLLKLAENGGVAMVNFLPYFLTGGNATIQDVVAHINYIRNLAGVDHVGIGSDYEGITETPVGLEDVSKYPYLFAELLLDEKWTDADLQKLAGLNLIRAFQEVERALVSHMGRTACKILCLKFFPTQARDDLAAEIPYDDLIPAEDIADHLECVHPWP</sequence>
<accession>A0AAN8ZVW2</accession>
<dbReference type="AlphaFoldDB" id="A0AAN8ZVW2"/>
<comment type="cofactor">
    <cofactor evidence="1">
        <name>Zn(2+)</name>
        <dbReference type="ChEBI" id="CHEBI:29105"/>
    </cofactor>
</comment>
<dbReference type="GO" id="GO:0046872">
    <property type="term" value="F:metal ion binding"/>
    <property type="evidence" value="ECO:0007669"/>
    <property type="project" value="UniProtKB-UniRule"/>
</dbReference>
<gene>
    <name evidence="2" type="ORF">SK128_008769</name>
</gene>
<keyword evidence="1" id="KW-0336">GPI-anchor</keyword>
<comment type="similarity">
    <text evidence="1">Belongs to the metallo-dependent hydrolases superfamily. Peptidase M19 family.</text>
</comment>
<dbReference type="InterPro" id="IPR032466">
    <property type="entry name" value="Metal_Hydrolase"/>
</dbReference>
<keyword evidence="1" id="KW-0449">Lipoprotein</keyword>
<comment type="caution">
    <text evidence="2">The sequence shown here is derived from an EMBL/GenBank/DDBJ whole genome shotgun (WGS) entry which is preliminary data.</text>
</comment>
<dbReference type="Gene3D" id="3.20.20.140">
    <property type="entry name" value="Metal-dependent hydrolases"/>
    <property type="match status" value="1"/>
</dbReference>
<dbReference type="PROSITE" id="PS51365">
    <property type="entry name" value="RENAL_DIPEPTIDASE_2"/>
    <property type="match status" value="1"/>
</dbReference>
<keyword evidence="1" id="KW-1015">Disulfide bond</keyword>
<keyword evidence="1" id="KW-0325">Glycoprotein</keyword>
<keyword evidence="1" id="KW-0645">Protease</keyword>
<evidence type="ECO:0000256" key="1">
    <source>
        <dbReference type="RuleBase" id="RU341113"/>
    </source>
</evidence>
<keyword evidence="1" id="KW-0472">Membrane</keyword>
<dbReference type="GO" id="GO:0098552">
    <property type="term" value="C:side of membrane"/>
    <property type="evidence" value="ECO:0007669"/>
    <property type="project" value="UniProtKB-KW"/>
</dbReference>
<keyword evidence="1" id="KW-0224">Dipeptidase</keyword>
<dbReference type="SUPFAM" id="SSF51556">
    <property type="entry name" value="Metallo-dependent hydrolases"/>
    <property type="match status" value="1"/>
</dbReference>
<dbReference type="Proteomes" id="UP001381693">
    <property type="component" value="Unassembled WGS sequence"/>
</dbReference>
<dbReference type="PANTHER" id="PTHR10443">
    <property type="entry name" value="MICROSOMAL DIPEPTIDASE"/>
    <property type="match status" value="1"/>
</dbReference>
<keyword evidence="1" id="KW-0862">Zinc</keyword>
<comment type="catalytic activity">
    <reaction evidence="1">
        <text>an L-aminoacyl-L-amino acid + H2O = 2 an L-alpha-amino acid</text>
        <dbReference type="Rhea" id="RHEA:48940"/>
        <dbReference type="ChEBI" id="CHEBI:15377"/>
        <dbReference type="ChEBI" id="CHEBI:59869"/>
        <dbReference type="ChEBI" id="CHEBI:77460"/>
        <dbReference type="EC" id="3.4.13.19"/>
    </reaction>
</comment>
<dbReference type="GO" id="GO:0006508">
    <property type="term" value="P:proteolysis"/>
    <property type="evidence" value="ECO:0007669"/>
    <property type="project" value="UniProtKB-KW"/>
</dbReference>
<keyword evidence="1" id="KW-0378">Hydrolase</keyword>
<reference evidence="2 3" key="1">
    <citation type="submission" date="2023-11" db="EMBL/GenBank/DDBJ databases">
        <title>Halocaridina rubra genome assembly.</title>
        <authorList>
            <person name="Smith C."/>
        </authorList>
    </citation>
    <scope>NUCLEOTIDE SEQUENCE [LARGE SCALE GENOMIC DNA]</scope>
    <source>
        <strain evidence="2">EP-1</strain>
        <tissue evidence="2">Whole</tissue>
    </source>
</reference>
<name>A0AAN8ZVW2_HALRR</name>
<proteinExistence type="inferred from homology"/>
<keyword evidence="1" id="KW-0482">Metalloprotease</keyword>
<keyword evidence="1" id="KW-0479">Metal-binding</keyword>
<evidence type="ECO:0000313" key="3">
    <source>
        <dbReference type="Proteomes" id="UP001381693"/>
    </source>
</evidence>